<reference evidence="5 6" key="1">
    <citation type="submission" date="2017-06" db="EMBL/GenBank/DDBJ databases">
        <title>Genome sequencing of Fusobacterium nucleatum subsp. polymorphum KCOM 1275 (=ChDC F310).</title>
        <authorList>
            <person name="Kook J.-K."/>
            <person name="Park S.-N."/>
            <person name="Lim Y.K."/>
            <person name="Roh H."/>
        </authorList>
    </citation>
    <scope>NUCLEOTIDE SEQUENCE [LARGE SCALE GENOMIC DNA]</scope>
    <source>
        <strain evidence="5 6">KCOM 1275</strain>
    </source>
</reference>
<evidence type="ECO:0000256" key="3">
    <source>
        <dbReference type="SAM" id="Coils"/>
    </source>
</evidence>
<comment type="similarity">
    <text evidence="1">Belongs to the MobA/MobL family.</text>
</comment>
<dbReference type="RefSeq" id="WP_088765138.1">
    <property type="nucleotide sequence ID" value="NZ_CP022123.1"/>
</dbReference>
<feature type="coiled-coil region" evidence="3">
    <location>
        <begin position="498"/>
        <end position="647"/>
    </location>
</feature>
<dbReference type="Pfam" id="PF03389">
    <property type="entry name" value="MobA_MobL"/>
    <property type="match status" value="1"/>
</dbReference>
<proteinExistence type="inferred from homology"/>
<evidence type="ECO:0000313" key="5">
    <source>
        <dbReference type="EMBL" id="ASG28740.1"/>
    </source>
</evidence>
<organism evidence="5 6">
    <name type="scientific">Fusobacterium nucleatum subsp. polymorphum</name>
    <name type="common">Fusobacterium polymorphum</name>
    <dbReference type="NCBI Taxonomy" id="76857"/>
    <lineage>
        <taxon>Bacteria</taxon>
        <taxon>Fusobacteriati</taxon>
        <taxon>Fusobacteriota</taxon>
        <taxon>Fusobacteriia</taxon>
        <taxon>Fusobacteriales</taxon>
        <taxon>Fusobacteriaceae</taxon>
        <taxon>Fusobacterium</taxon>
    </lineage>
</organism>
<dbReference type="Proteomes" id="UP000197638">
    <property type="component" value="Chromosome"/>
</dbReference>
<accession>A0A241Q1W7</accession>
<feature type="domain" description="MobA/MobL protein" evidence="4">
    <location>
        <begin position="42"/>
        <end position="200"/>
    </location>
</feature>
<evidence type="ECO:0000313" key="6">
    <source>
        <dbReference type="Proteomes" id="UP000197638"/>
    </source>
</evidence>
<evidence type="ECO:0000256" key="2">
    <source>
        <dbReference type="ARBA" id="ARBA00022971"/>
    </source>
</evidence>
<keyword evidence="2" id="KW-0184">Conjugation</keyword>
<name>A0A241Q1W7_FUSNP</name>
<keyword evidence="3" id="KW-0175">Coiled coil</keyword>
<dbReference type="InterPro" id="IPR005053">
    <property type="entry name" value="MobA_MobL"/>
</dbReference>
<evidence type="ECO:0000259" key="4">
    <source>
        <dbReference type="Pfam" id="PF03389"/>
    </source>
</evidence>
<sequence>MAIFHLSFSNGKVGKGLAHFKYIMGEDRYSYKENEVIYEKHNMPPHLSAEDFWQSADAYERANGRVYKEIRIALPNGFSKKENQDLLNKFLEKELGNNFYYSAVIHDKDSSEDEIRNVHAHIMVCPRKIDGIERDTKQFFSRYNSKNIEEGGALKDPYWNKKETLTHFRESWEETLNNALEKKNWRKVSCKSLQQQRKEALEKQDLDLVDFLDREPIQINNYTLKKDKKYYNELDIADWDNYMHNKKVRDLKEELYNLLQKKKEQEIERSNIFKNLKDINSVIRNFNKSDEKFKDIYSIQEDILMLEVEKKHTELAILNLSKVEDKTDEEIEELRKLEARIMSIEFSLINFNNQLNKELEELKAGDLFEKKYKELNKKNFQNDYKRFLETQSEISKLEKGIEENKTKLENLHKIVLNILTKGEYSKILREYKNEEQAEMLLKLEKRFSRGNNKNLYIRTKYNLEKKYKELINAKTMELEKKKVLNNILEGKLDFKDKNNLIIETINSLQKDIANINNQIEKRELQIKSLEKVNIQVKIYDEISKGEFSKITKQFEVNEKEIDKLNEQLKNVNTFNFILKNKIKAEIEKLEKENSSFAIKYEEIKKSITNEKFNSLKEEYLHKIENGIKTYRKEINNLKNERQHINYALRKSKDLLFKTSKSNIPSIKNFIENHNRYKANLGEVLRTNINIRWSEDELEKQMRKEMDFSI</sequence>
<dbReference type="AlphaFoldDB" id="A0A241Q1W7"/>
<protein>
    <recommendedName>
        <fullName evidence="4">MobA/MobL protein domain-containing protein</fullName>
    </recommendedName>
</protein>
<dbReference type="Gene3D" id="3.30.930.30">
    <property type="match status" value="1"/>
</dbReference>
<evidence type="ECO:0000256" key="1">
    <source>
        <dbReference type="ARBA" id="ARBA00010873"/>
    </source>
</evidence>
<dbReference type="EMBL" id="CP022123">
    <property type="protein sequence ID" value="ASG28740.1"/>
    <property type="molecule type" value="Genomic_DNA"/>
</dbReference>
<gene>
    <name evidence="5" type="ORF">CBG61_07270</name>
</gene>